<sequence length="418" mass="42206">MTNETIGEAAFETLAGTPETPAEARNGIRHVVSLSLTKLADGLINPKLVLSYLLNALGAPAALVAALVPIREAGALLPQVFLAHRLERMKMRRWMWVVGSVGQGIAAALIALAALTLEGAAAGWAFVAGIAALALSRAAASVSYKDILGKTVGKRRRGSVTGFAGSVASAGVFVFALLLVSGWLEGTVALAAAVGVAALLWVAAAALFSTLEEEPSETGQGGAALRPWKLLREDATFARFVAARGFLTATALAPPYLVILSGDGEGGLGTLGALVIASAAASFLSSYAWGRFADHSSRQVLIVAGVVGALAMAAAIGASLTGLAATVWAMPAVLFVLMIAHHGVRQGRSTYLVDIATDENRAAYAATANTLIGGLLLISGAIGGALSFLGPMAALGGFAVMALIGSGVALGLKEAEGA</sequence>
<keyword evidence="1 4" id="KW-0812">Transmembrane</keyword>
<feature type="transmembrane region" description="Helical" evidence="4">
    <location>
        <begin position="236"/>
        <end position="259"/>
    </location>
</feature>
<dbReference type="InterPro" id="IPR036259">
    <property type="entry name" value="MFS_trans_sf"/>
</dbReference>
<proteinExistence type="predicted"/>
<feature type="transmembrane region" description="Helical" evidence="4">
    <location>
        <begin position="49"/>
        <end position="70"/>
    </location>
</feature>
<feature type="transmembrane region" description="Helical" evidence="4">
    <location>
        <begin position="326"/>
        <end position="344"/>
    </location>
</feature>
<dbReference type="HOGENOM" id="CLU_051156_0_0_5"/>
<feature type="transmembrane region" description="Helical" evidence="4">
    <location>
        <begin position="392"/>
        <end position="412"/>
    </location>
</feature>
<dbReference type="eggNOG" id="COG2270">
    <property type="taxonomic scope" value="Bacteria"/>
</dbReference>
<accession>A3VMC7</accession>
<dbReference type="Gene3D" id="1.20.1250.20">
    <property type="entry name" value="MFS general substrate transporter like domains"/>
    <property type="match status" value="2"/>
</dbReference>
<dbReference type="SUPFAM" id="SSF103473">
    <property type="entry name" value="MFS general substrate transporter"/>
    <property type="match status" value="1"/>
</dbReference>
<feature type="transmembrane region" description="Helical" evidence="4">
    <location>
        <begin position="364"/>
        <end position="386"/>
    </location>
</feature>
<dbReference type="OrthoDB" id="1117124at2"/>
<dbReference type="AlphaFoldDB" id="A3VMC7"/>
<evidence type="ECO:0000256" key="2">
    <source>
        <dbReference type="ARBA" id="ARBA00022989"/>
    </source>
</evidence>
<reference evidence="5 6" key="1">
    <citation type="journal article" date="2010" name="J. Bacteriol.">
        <title>Genome sequences of Pelagibaca bermudensis HTCC2601T and Maritimibacter alkaliphilus HTCC2654T, the type strains of two marine Roseobacter genera.</title>
        <authorList>
            <person name="Thrash J.C."/>
            <person name="Cho J.C."/>
            <person name="Ferriera S."/>
            <person name="Johnson J."/>
            <person name="Vergin K.L."/>
            <person name="Giovannoni S.J."/>
        </authorList>
    </citation>
    <scope>NUCLEOTIDE SEQUENCE [LARGE SCALE GENOMIC DNA]</scope>
    <source>
        <strain evidence="5 6">HTCC2654</strain>
    </source>
</reference>
<keyword evidence="2 4" id="KW-1133">Transmembrane helix</keyword>
<name>A3VMC7_9RHOB</name>
<feature type="transmembrane region" description="Helical" evidence="4">
    <location>
        <begin position="190"/>
        <end position="211"/>
    </location>
</feature>
<feature type="transmembrane region" description="Helical" evidence="4">
    <location>
        <begin position="301"/>
        <end position="320"/>
    </location>
</feature>
<dbReference type="Pfam" id="PF07690">
    <property type="entry name" value="MFS_1"/>
    <property type="match status" value="1"/>
</dbReference>
<feature type="transmembrane region" description="Helical" evidence="4">
    <location>
        <begin position="121"/>
        <end position="140"/>
    </location>
</feature>
<dbReference type="RefSeq" id="WP_008329641.1">
    <property type="nucleotide sequence ID" value="NZ_CH902578.1"/>
</dbReference>
<comment type="caution">
    <text evidence="5">The sequence shown here is derived from an EMBL/GenBank/DDBJ whole genome shotgun (WGS) entry which is preliminary data.</text>
</comment>
<protein>
    <submittedName>
        <fullName evidence="5">Major facilitator superfamily permease</fullName>
    </submittedName>
</protein>
<dbReference type="PANTHER" id="PTHR23526">
    <property type="entry name" value="INTEGRAL MEMBRANE TRANSPORT PROTEIN-RELATED"/>
    <property type="match status" value="1"/>
</dbReference>
<feature type="transmembrane region" description="Helical" evidence="4">
    <location>
        <begin position="271"/>
        <end position="289"/>
    </location>
</feature>
<evidence type="ECO:0000313" key="6">
    <source>
        <dbReference type="Proteomes" id="UP000002931"/>
    </source>
</evidence>
<dbReference type="Proteomes" id="UP000002931">
    <property type="component" value="Unassembled WGS sequence"/>
</dbReference>
<feature type="transmembrane region" description="Helical" evidence="4">
    <location>
        <begin position="160"/>
        <end position="184"/>
    </location>
</feature>
<evidence type="ECO:0000256" key="1">
    <source>
        <dbReference type="ARBA" id="ARBA00022692"/>
    </source>
</evidence>
<gene>
    <name evidence="5" type="ORF">RB2654_05892</name>
</gene>
<keyword evidence="3 4" id="KW-0472">Membrane</keyword>
<evidence type="ECO:0000256" key="4">
    <source>
        <dbReference type="SAM" id="Phobius"/>
    </source>
</evidence>
<dbReference type="InterPro" id="IPR011701">
    <property type="entry name" value="MFS"/>
</dbReference>
<dbReference type="STRING" id="314271.RB2654_05892"/>
<evidence type="ECO:0000313" key="5">
    <source>
        <dbReference type="EMBL" id="EAQ10585.1"/>
    </source>
</evidence>
<evidence type="ECO:0000256" key="3">
    <source>
        <dbReference type="ARBA" id="ARBA00023136"/>
    </source>
</evidence>
<dbReference type="GO" id="GO:0022857">
    <property type="term" value="F:transmembrane transporter activity"/>
    <property type="evidence" value="ECO:0007669"/>
    <property type="project" value="InterPro"/>
</dbReference>
<feature type="transmembrane region" description="Helical" evidence="4">
    <location>
        <begin position="94"/>
        <end position="115"/>
    </location>
</feature>
<organism evidence="5 6">
    <name type="scientific">Maritimibacter alkaliphilus HTCC2654</name>
    <dbReference type="NCBI Taxonomy" id="314271"/>
    <lineage>
        <taxon>Bacteria</taxon>
        <taxon>Pseudomonadati</taxon>
        <taxon>Pseudomonadota</taxon>
        <taxon>Alphaproteobacteria</taxon>
        <taxon>Rhodobacterales</taxon>
        <taxon>Roseobacteraceae</taxon>
        <taxon>Maritimibacter</taxon>
    </lineage>
</organism>
<keyword evidence="6" id="KW-1185">Reference proteome</keyword>
<dbReference type="InterPro" id="IPR052528">
    <property type="entry name" value="Sugar_transport-like"/>
</dbReference>
<dbReference type="EMBL" id="AAMT01000031">
    <property type="protein sequence ID" value="EAQ10585.1"/>
    <property type="molecule type" value="Genomic_DNA"/>
</dbReference>
<dbReference type="PANTHER" id="PTHR23526:SF2">
    <property type="entry name" value="MAJOR FACILITATOR SUPERFAMILY (MFS) PROFILE DOMAIN-CONTAINING PROTEIN"/>
    <property type="match status" value="1"/>
</dbReference>